<feature type="chain" id="PRO_5020638291" description="Extensin domain-containing protein" evidence="2">
    <location>
        <begin position="33"/>
        <end position="87"/>
    </location>
</feature>
<dbReference type="Proteomes" id="UP000298652">
    <property type="component" value="Chromosome 5"/>
</dbReference>
<name>A0A4U6UQ99_SETVI</name>
<keyword evidence="2" id="KW-0732">Signal</keyword>
<feature type="signal peptide" evidence="2">
    <location>
        <begin position="1"/>
        <end position="32"/>
    </location>
</feature>
<feature type="compositionally biased region" description="Pro residues" evidence="1">
    <location>
        <begin position="36"/>
        <end position="61"/>
    </location>
</feature>
<evidence type="ECO:0000256" key="1">
    <source>
        <dbReference type="SAM" id="MobiDB-lite"/>
    </source>
</evidence>
<dbReference type="Gramene" id="TKW13067">
    <property type="protein sequence ID" value="TKW13067"/>
    <property type="gene ID" value="SEVIR_5G076300v2"/>
</dbReference>
<accession>A0A4U6UQ99</accession>
<dbReference type="AlphaFoldDB" id="A0A4U6UQ99"/>
<dbReference type="EMBL" id="CM016556">
    <property type="protein sequence ID" value="TKW13067.1"/>
    <property type="molecule type" value="Genomic_DNA"/>
</dbReference>
<gene>
    <name evidence="3" type="ORF">SEVIR_5G076300v2</name>
</gene>
<evidence type="ECO:0000256" key="2">
    <source>
        <dbReference type="SAM" id="SignalP"/>
    </source>
</evidence>
<proteinExistence type="predicted"/>
<evidence type="ECO:0000313" key="4">
    <source>
        <dbReference type="Proteomes" id="UP000298652"/>
    </source>
</evidence>
<evidence type="ECO:0000313" key="3">
    <source>
        <dbReference type="EMBL" id="TKW13067.1"/>
    </source>
</evidence>
<protein>
    <recommendedName>
        <fullName evidence="5">Extensin domain-containing protein</fullName>
    </recommendedName>
</protein>
<keyword evidence="4" id="KW-1185">Reference proteome</keyword>
<organism evidence="3 4">
    <name type="scientific">Setaria viridis</name>
    <name type="common">Green bristlegrass</name>
    <name type="synonym">Setaria italica subsp. viridis</name>
    <dbReference type="NCBI Taxonomy" id="4556"/>
    <lineage>
        <taxon>Eukaryota</taxon>
        <taxon>Viridiplantae</taxon>
        <taxon>Streptophyta</taxon>
        <taxon>Embryophyta</taxon>
        <taxon>Tracheophyta</taxon>
        <taxon>Spermatophyta</taxon>
        <taxon>Magnoliopsida</taxon>
        <taxon>Liliopsida</taxon>
        <taxon>Poales</taxon>
        <taxon>Poaceae</taxon>
        <taxon>PACMAD clade</taxon>
        <taxon>Panicoideae</taxon>
        <taxon>Panicodae</taxon>
        <taxon>Paniceae</taxon>
        <taxon>Cenchrinae</taxon>
        <taxon>Setaria</taxon>
    </lineage>
</organism>
<feature type="compositionally biased region" description="Polar residues" evidence="1">
    <location>
        <begin position="62"/>
        <end position="74"/>
    </location>
</feature>
<reference evidence="3" key="1">
    <citation type="submission" date="2019-03" db="EMBL/GenBank/DDBJ databases">
        <title>WGS assembly of Setaria viridis.</title>
        <authorList>
            <person name="Huang P."/>
            <person name="Jenkins J."/>
            <person name="Grimwood J."/>
            <person name="Barry K."/>
            <person name="Healey A."/>
            <person name="Mamidi S."/>
            <person name="Sreedasyam A."/>
            <person name="Shu S."/>
            <person name="Feldman M."/>
            <person name="Wu J."/>
            <person name="Yu Y."/>
            <person name="Chen C."/>
            <person name="Johnson J."/>
            <person name="Rokhsar D."/>
            <person name="Baxter I."/>
            <person name="Schmutz J."/>
            <person name="Brutnell T."/>
            <person name="Kellogg E."/>
        </authorList>
    </citation>
    <scope>NUCLEOTIDE SEQUENCE [LARGE SCALE GENOMIC DNA]</scope>
</reference>
<evidence type="ECO:0008006" key="5">
    <source>
        <dbReference type="Google" id="ProtNLM"/>
    </source>
</evidence>
<sequence>MHPQIYRPAAEMIFAALPMIVLLTTTVELVEAGSRQPPPPPSPHPHPPFRPGKPPSAPPHQPTRSFNPPTTAFSNLPLAHRGPVPPI</sequence>
<feature type="region of interest" description="Disordered" evidence="1">
    <location>
        <begin position="32"/>
        <end position="87"/>
    </location>
</feature>